<evidence type="ECO:0000313" key="7">
    <source>
        <dbReference type="Proteomes" id="UP000037660"/>
    </source>
</evidence>
<dbReference type="InterPro" id="IPR037257">
    <property type="entry name" value="T2SS_E_N_sf"/>
</dbReference>
<dbReference type="SUPFAM" id="SSF160246">
    <property type="entry name" value="EspE N-terminal domain-like"/>
    <property type="match status" value="1"/>
</dbReference>
<evidence type="ECO:0000256" key="3">
    <source>
        <dbReference type="ARBA" id="ARBA00022840"/>
    </source>
</evidence>
<keyword evidence="3" id="KW-0067">ATP-binding</keyword>
<comment type="similarity">
    <text evidence="1">Belongs to the GSP E family.</text>
</comment>
<keyword evidence="2" id="KW-0547">Nucleotide-binding</keyword>
<dbReference type="FunFam" id="3.40.50.300:FF:000398">
    <property type="entry name" value="Type IV pilus assembly ATPase PilB"/>
    <property type="match status" value="1"/>
</dbReference>
<dbReference type="Gene3D" id="3.30.300.160">
    <property type="entry name" value="Type II secretion system, protein E, N-terminal domain"/>
    <property type="match status" value="1"/>
</dbReference>
<sequence>MTAPTRAPATATPPGAAATPAPAARGGSGAHRGRLDWRQLLAWLREDGVISAEDAMRTAKRFAAGDSAQHPLVRLGHAGLERAGGTAAGRPLDVEGLTEWLAQRCGLPYLRIDPLKVDVGRVAEVMSVNYAERRRALPIQVGLREVTIATCEPCDIDWLPEIEAHTHKAVRLVVASPPEIQKYTTEFYTLSRSVRAAVKAGEVSAAASFEQLVELGRSNKPLDAEDQGVVQVVDWLWQYAFDQRASDIHLEPRREMSVIRFRIDGVMHTVYQLPAGVMNAMIARVKLLGRMDVIERRRPLDGRIKTRNPRGEEVEMRLSTLPTAFGEKLVMRIFDPDTTVKSLDALGFGAHDARRWEELVAHPHGIVLVTGPTGSGKTTTLYATLRRLATDEVNVCTVEDPIEMIQPAFNQTQVQPAIDLNFAEGLRALMRQDPDIIMVGEVRDLATAEMAIQAALTGHLVFSTLHTNDSAQAITRLLDLGVPAYMISATVIGVMAQRLVRTLCPGCKQPDEATTRETLHGLIAPWTLAGGVRPYRPVGCLDCRMTGYRGRAGLYELMTIDEAARATIHPTPDFAALRRQAIAGGMRPLRLAGIMKVAEGLTTVDEVLRTTPGLGD</sequence>
<dbReference type="GO" id="GO:0016887">
    <property type="term" value="F:ATP hydrolysis activity"/>
    <property type="evidence" value="ECO:0007669"/>
    <property type="project" value="TreeGrafter"/>
</dbReference>
<feature type="region of interest" description="Disordered" evidence="4">
    <location>
        <begin position="1"/>
        <end position="31"/>
    </location>
</feature>
<accession>A0A0K8NY45</accession>
<feature type="compositionally biased region" description="Low complexity" evidence="4">
    <location>
        <begin position="1"/>
        <end position="25"/>
    </location>
</feature>
<comment type="caution">
    <text evidence="6">The sequence shown here is derived from an EMBL/GenBank/DDBJ whole genome shotgun (WGS) entry which is preliminary data.</text>
</comment>
<dbReference type="CDD" id="cd01129">
    <property type="entry name" value="PulE-GspE-like"/>
    <property type="match status" value="1"/>
</dbReference>
<dbReference type="Proteomes" id="UP000037660">
    <property type="component" value="Unassembled WGS sequence"/>
</dbReference>
<dbReference type="PANTHER" id="PTHR30258">
    <property type="entry name" value="TYPE II SECRETION SYSTEM PROTEIN GSPE-RELATED"/>
    <property type="match status" value="1"/>
</dbReference>
<dbReference type="Pfam" id="PF00437">
    <property type="entry name" value="T2SSE"/>
    <property type="match status" value="1"/>
</dbReference>
<evidence type="ECO:0000256" key="2">
    <source>
        <dbReference type="ARBA" id="ARBA00022741"/>
    </source>
</evidence>
<dbReference type="InterPro" id="IPR027417">
    <property type="entry name" value="P-loop_NTPase"/>
</dbReference>
<dbReference type="OrthoDB" id="5790493at2"/>
<dbReference type="GO" id="GO:0005886">
    <property type="term" value="C:plasma membrane"/>
    <property type="evidence" value="ECO:0007669"/>
    <property type="project" value="TreeGrafter"/>
</dbReference>
<keyword evidence="7" id="KW-1185">Reference proteome</keyword>
<evidence type="ECO:0000256" key="4">
    <source>
        <dbReference type="SAM" id="MobiDB-lite"/>
    </source>
</evidence>
<dbReference type="STRING" id="1547922.ISF6_0795"/>
<evidence type="ECO:0000256" key="1">
    <source>
        <dbReference type="ARBA" id="ARBA00006611"/>
    </source>
</evidence>
<dbReference type="GO" id="GO:0005524">
    <property type="term" value="F:ATP binding"/>
    <property type="evidence" value="ECO:0007669"/>
    <property type="project" value="UniProtKB-KW"/>
</dbReference>
<dbReference type="InterPro" id="IPR003593">
    <property type="entry name" value="AAA+_ATPase"/>
</dbReference>
<dbReference type="AlphaFoldDB" id="A0A0K8NY45"/>
<reference evidence="7" key="1">
    <citation type="submission" date="2015-07" db="EMBL/GenBank/DDBJ databases">
        <title>Discovery of a poly(ethylene terephthalate assimilation.</title>
        <authorList>
            <person name="Yoshida S."/>
            <person name="Hiraga K."/>
            <person name="Takehana T."/>
            <person name="Taniguchi I."/>
            <person name="Yamaji H."/>
            <person name="Maeda Y."/>
            <person name="Toyohara K."/>
            <person name="Miyamoto K."/>
            <person name="Kimura Y."/>
            <person name="Oda K."/>
        </authorList>
    </citation>
    <scope>NUCLEOTIDE SEQUENCE [LARGE SCALE GENOMIC DNA]</scope>
    <source>
        <strain evidence="7">NBRC 110686 / TISTR 2288 / 201-F6</strain>
    </source>
</reference>
<organism evidence="6 7">
    <name type="scientific">Piscinibacter sakaiensis</name>
    <name type="common">Ideonella sakaiensis</name>
    <dbReference type="NCBI Taxonomy" id="1547922"/>
    <lineage>
        <taxon>Bacteria</taxon>
        <taxon>Pseudomonadati</taxon>
        <taxon>Pseudomonadota</taxon>
        <taxon>Betaproteobacteria</taxon>
        <taxon>Burkholderiales</taxon>
        <taxon>Sphaerotilaceae</taxon>
        <taxon>Piscinibacter</taxon>
    </lineage>
</organism>
<dbReference type="InterPro" id="IPR001482">
    <property type="entry name" value="T2SS/T4SS_dom"/>
</dbReference>
<protein>
    <submittedName>
        <fullName evidence="6">ATPase PilB</fullName>
    </submittedName>
</protein>
<dbReference type="Pfam" id="PF05157">
    <property type="entry name" value="MshEN"/>
    <property type="match status" value="1"/>
</dbReference>
<dbReference type="RefSeq" id="WP_082368072.1">
    <property type="nucleotide sequence ID" value="NZ_BBYR01000017.1"/>
</dbReference>
<proteinExistence type="inferred from homology"/>
<evidence type="ECO:0000313" key="6">
    <source>
        <dbReference type="EMBL" id="GAP35204.1"/>
    </source>
</evidence>
<dbReference type="PROSITE" id="PS00662">
    <property type="entry name" value="T2SP_E"/>
    <property type="match status" value="1"/>
</dbReference>
<dbReference type="SUPFAM" id="SSF52540">
    <property type="entry name" value="P-loop containing nucleoside triphosphate hydrolases"/>
    <property type="match status" value="1"/>
</dbReference>
<dbReference type="Gene3D" id="3.30.450.90">
    <property type="match status" value="1"/>
</dbReference>
<dbReference type="SMART" id="SM00382">
    <property type="entry name" value="AAA"/>
    <property type="match status" value="1"/>
</dbReference>
<feature type="domain" description="Bacterial type II secretion system protein E" evidence="5">
    <location>
        <begin position="430"/>
        <end position="444"/>
    </location>
</feature>
<dbReference type="InterPro" id="IPR007831">
    <property type="entry name" value="T2SS_GspE_N"/>
</dbReference>
<gene>
    <name evidence="6" type="ORF">ISF6_0795</name>
</gene>
<name>A0A0K8NY45_PISS1</name>
<dbReference type="Gene3D" id="3.40.50.300">
    <property type="entry name" value="P-loop containing nucleotide triphosphate hydrolases"/>
    <property type="match status" value="1"/>
</dbReference>
<reference evidence="6 7" key="2">
    <citation type="journal article" date="2016" name="Science">
        <title>A bacterium that degrades and assimilates poly(ethylene terephthalate).</title>
        <authorList>
            <person name="Yoshida S."/>
            <person name="Hiraga K."/>
            <person name="Takehana T."/>
            <person name="Taniguchi I."/>
            <person name="Yamaji H."/>
            <person name="Maeda Y."/>
            <person name="Toyohara K."/>
            <person name="Miyamoto K."/>
            <person name="Kimura Y."/>
            <person name="Oda K."/>
        </authorList>
    </citation>
    <scope>NUCLEOTIDE SEQUENCE [LARGE SCALE GENOMIC DNA]</scope>
    <source>
        <strain evidence="7">NBRC 110686 / TISTR 2288 / 201-F6</strain>
    </source>
</reference>
<dbReference type="EMBL" id="BBYR01000017">
    <property type="protein sequence ID" value="GAP35204.1"/>
    <property type="molecule type" value="Genomic_DNA"/>
</dbReference>
<evidence type="ECO:0000259" key="5">
    <source>
        <dbReference type="PROSITE" id="PS00662"/>
    </source>
</evidence>
<dbReference type="PANTHER" id="PTHR30258:SF13">
    <property type="entry name" value="SECRETION PATHWAY ATPASE-RELATED"/>
    <property type="match status" value="1"/>
</dbReference>